<dbReference type="InterPro" id="IPR050312">
    <property type="entry name" value="IolE/XylAMocC-like"/>
</dbReference>
<dbReference type="SUPFAM" id="SSF51658">
    <property type="entry name" value="Xylose isomerase-like"/>
    <property type="match status" value="1"/>
</dbReference>
<keyword evidence="3" id="KW-1185">Reference proteome</keyword>
<dbReference type="RefSeq" id="WP_185177020.1">
    <property type="nucleotide sequence ID" value="NZ_CBCSEP010000002.1"/>
</dbReference>
<dbReference type="Gene3D" id="3.20.20.150">
    <property type="entry name" value="Divalent-metal-dependent TIM barrel enzymes"/>
    <property type="match status" value="1"/>
</dbReference>
<protein>
    <submittedName>
        <fullName evidence="2">Sugar phosphate isomerase/epimerase</fullName>
    </submittedName>
</protein>
<dbReference type="Proteomes" id="UP000574133">
    <property type="component" value="Unassembled WGS sequence"/>
</dbReference>
<dbReference type="AlphaFoldDB" id="A0A841T4G2"/>
<dbReference type="PANTHER" id="PTHR12110">
    <property type="entry name" value="HYDROXYPYRUVATE ISOMERASE"/>
    <property type="match status" value="1"/>
</dbReference>
<dbReference type="InterPro" id="IPR036237">
    <property type="entry name" value="Xyl_isomerase-like_sf"/>
</dbReference>
<organism evidence="2 3">
    <name type="scientific">Cohnella lubricantis</name>
    <dbReference type="NCBI Taxonomy" id="2163172"/>
    <lineage>
        <taxon>Bacteria</taxon>
        <taxon>Bacillati</taxon>
        <taxon>Bacillota</taxon>
        <taxon>Bacilli</taxon>
        <taxon>Bacillales</taxon>
        <taxon>Paenibacillaceae</taxon>
        <taxon>Cohnella</taxon>
    </lineage>
</organism>
<dbReference type="EMBL" id="JACJVN010000001">
    <property type="protein sequence ID" value="MBB6675712.1"/>
    <property type="molecule type" value="Genomic_DNA"/>
</dbReference>
<keyword evidence="2" id="KW-0413">Isomerase</keyword>
<gene>
    <name evidence="2" type="ORF">H4Q31_00025</name>
</gene>
<evidence type="ECO:0000313" key="3">
    <source>
        <dbReference type="Proteomes" id="UP000574133"/>
    </source>
</evidence>
<proteinExistence type="predicted"/>
<reference evidence="2 3" key="1">
    <citation type="submission" date="2020-08" db="EMBL/GenBank/DDBJ databases">
        <title>Cohnella phylogeny.</title>
        <authorList>
            <person name="Dunlap C."/>
        </authorList>
    </citation>
    <scope>NUCLEOTIDE SEQUENCE [LARGE SCALE GENOMIC DNA]</scope>
    <source>
        <strain evidence="2 3">DSM 103658</strain>
    </source>
</reference>
<sequence length="256" mass="29101">MRREQIAAQLYTVREYTQTPEAFRLTLKRVAEMGYASVQVSAIGPIPPEQVKAYADEAGLSICATHIGFDRLRDNLDAVIQDHKLWNCRYVGLGSMPDRYRADREGYEAFGREMAPIARRLQDNGLQFVYHNHRFEFARIDGDRIGMDYLLQETDPEAFGMELDVYWAQAGGGTAADWVRKMKGRMAVVHLKDMAIVEDAAVTAELGEGNMDISGIVAACREIGVEWYVVEQDNCRRDPFESLAISYRRLMREMSS</sequence>
<accession>A0A841T4G2</accession>
<feature type="domain" description="Xylose isomerase-like TIM barrel" evidence="1">
    <location>
        <begin position="28"/>
        <end position="234"/>
    </location>
</feature>
<dbReference type="PANTHER" id="PTHR12110:SF41">
    <property type="entry name" value="INOSOSE DEHYDRATASE"/>
    <property type="match status" value="1"/>
</dbReference>
<name>A0A841T4G2_9BACL</name>
<evidence type="ECO:0000259" key="1">
    <source>
        <dbReference type="Pfam" id="PF01261"/>
    </source>
</evidence>
<dbReference type="GO" id="GO:0016853">
    <property type="term" value="F:isomerase activity"/>
    <property type="evidence" value="ECO:0007669"/>
    <property type="project" value="UniProtKB-KW"/>
</dbReference>
<comment type="caution">
    <text evidence="2">The sequence shown here is derived from an EMBL/GenBank/DDBJ whole genome shotgun (WGS) entry which is preliminary data.</text>
</comment>
<dbReference type="InterPro" id="IPR013022">
    <property type="entry name" value="Xyl_isomerase-like_TIM-brl"/>
</dbReference>
<dbReference type="Pfam" id="PF01261">
    <property type="entry name" value="AP_endonuc_2"/>
    <property type="match status" value="1"/>
</dbReference>
<evidence type="ECO:0000313" key="2">
    <source>
        <dbReference type="EMBL" id="MBB6675712.1"/>
    </source>
</evidence>